<keyword evidence="4" id="KW-1185">Reference proteome</keyword>
<dbReference type="Proteomes" id="UP000664521">
    <property type="component" value="Unassembled WGS sequence"/>
</dbReference>
<evidence type="ECO:0000313" key="3">
    <source>
        <dbReference type="EMBL" id="CAF9929389.1"/>
    </source>
</evidence>
<keyword evidence="2" id="KW-0472">Membrane</keyword>
<dbReference type="EMBL" id="CAJPDS010000051">
    <property type="protein sequence ID" value="CAF9929389.1"/>
    <property type="molecule type" value="Genomic_DNA"/>
</dbReference>
<reference evidence="3" key="1">
    <citation type="submission" date="2021-03" db="EMBL/GenBank/DDBJ databases">
        <authorList>
            <person name="Tagirdzhanova G."/>
        </authorList>
    </citation>
    <scope>NUCLEOTIDE SEQUENCE</scope>
</reference>
<evidence type="ECO:0000313" key="4">
    <source>
        <dbReference type="Proteomes" id="UP000664521"/>
    </source>
</evidence>
<proteinExistence type="predicted"/>
<organism evidence="3 4">
    <name type="scientific">Heterodermia speciosa</name>
    <dbReference type="NCBI Taxonomy" id="116794"/>
    <lineage>
        <taxon>Eukaryota</taxon>
        <taxon>Fungi</taxon>
        <taxon>Dikarya</taxon>
        <taxon>Ascomycota</taxon>
        <taxon>Pezizomycotina</taxon>
        <taxon>Lecanoromycetes</taxon>
        <taxon>OSLEUM clade</taxon>
        <taxon>Lecanoromycetidae</taxon>
        <taxon>Caliciales</taxon>
        <taxon>Physciaceae</taxon>
        <taxon>Heterodermia</taxon>
    </lineage>
</organism>
<feature type="compositionally biased region" description="Low complexity" evidence="1">
    <location>
        <begin position="10"/>
        <end position="26"/>
    </location>
</feature>
<evidence type="ECO:0000256" key="2">
    <source>
        <dbReference type="SAM" id="Phobius"/>
    </source>
</evidence>
<feature type="transmembrane region" description="Helical" evidence="2">
    <location>
        <begin position="59"/>
        <end position="80"/>
    </location>
</feature>
<comment type="caution">
    <text evidence="3">The sequence shown here is derived from an EMBL/GenBank/DDBJ whole genome shotgun (WGS) entry which is preliminary data.</text>
</comment>
<sequence>MPKPSKRTPKPASSTLPTTKPSSPFLPAPSSLTPFLTTLSPSHIYITHIDTHPPAHKRAIFLVPLTLNTLLALLLLYRAYTALPTYLHILLATLGHPDYSKTSTTGTTARAGVIGIAIERMGLFLLDYLLWTVVGGWPWEFFVGRKREMKGPVGWRLKVPFEKEEVVVRRSRRWDRALLVSEGEMGEGLKTWASSGEEVERDGDGVMKERIMPAVTPAWLRRKTGYAMLDKDWDLDFDAMVWAHGLVRENVPISTFATTVLLHEHGTGWLIWPVHALSSASSSSTSTSSHRKHIIEIRDRLTALGKENLFFAWIEMVQMESSSSEGGFDPERQQRAAEKAREMFEAEGVDFGEFWKGGGGGGQGVEGVEL</sequence>
<feature type="region of interest" description="Disordered" evidence="1">
    <location>
        <begin position="1"/>
        <end position="26"/>
    </location>
</feature>
<name>A0A8H3FRP2_9LECA</name>
<dbReference type="AlphaFoldDB" id="A0A8H3FRP2"/>
<dbReference type="OrthoDB" id="5421757at2759"/>
<keyword evidence="2" id="KW-1133">Transmembrane helix</keyword>
<evidence type="ECO:0000256" key="1">
    <source>
        <dbReference type="SAM" id="MobiDB-lite"/>
    </source>
</evidence>
<protein>
    <submittedName>
        <fullName evidence="3">Uncharacterized protein</fullName>
    </submittedName>
</protein>
<gene>
    <name evidence="3" type="ORF">HETSPECPRED_007361</name>
</gene>
<keyword evidence="2" id="KW-0812">Transmembrane</keyword>
<accession>A0A8H3FRP2</accession>